<sequence>MSLGIELVKDFEDNNNYYNEFNIDGVNVFIQKSIRMDGNVEIIQLGSVFKVIGLNL</sequence>
<protein>
    <submittedName>
        <fullName evidence="1">Uncharacterized protein</fullName>
    </submittedName>
</protein>
<dbReference type="RefSeq" id="WP_170226122.1">
    <property type="nucleotide sequence ID" value="NZ_VLKH01000003.1"/>
</dbReference>
<dbReference type="AlphaFoldDB" id="A0A562JEG5"/>
<comment type="caution">
    <text evidence="1">The sequence shown here is derived from an EMBL/GenBank/DDBJ whole genome shotgun (WGS) entry which is preliminary data.</text>
</comment>
<keyword evidence="2" id="KW-1185">Reference proteome</keyword>
<organism evidence="1 2">
    <name type="scientific">Sedimentibacter saalensis</name>
    <dbReference type="NCBI Taxonomy" id="130788"/>
    <lineage>
        <taxon>Bacteria</taxon>
        <taxon>Bacillati</taxon>
        <taxon>Bacillota</taxon>
        <taxon>Tissierellia</taxon>
        <taxon>Sedimentibacter</taxon>
    </lineage>
</organism>
<gene>
    <name evidence="1" type="ORF">LY60_01311</name>
</gene>
<dbReference type="EMBL" id="VLKH01000003">
    <property type="protein sequence ID" value="TWH81559.1"/>
    <property type="molecule type" value="Genomic_DNA"/>
</dbReference>
<name>A0A562JEG5_9FIRM</name>
<dbReference type="Proteomes" id="UP000315343">
    <property type="component" value="Unassembled WGS sequence"/>
</dbReference>
<evidence type="ECO:0000313" key="2">
    <source>
        <dbReference type="Proteomes" id="UP000315343"/>
    </source>
</evidence>
<accession>A0A562JEG5</accession>
<proteinExistence type="predicted"/>
<reference evidence="1 2" key="1">
    <citation type="submission" date="2019-07" db="EMBL/GenBank/DDBJ databases">
        <title>Genomic Encyclopedia of Type Strains, Phase I: the one thousand microbial genomes (KMG-I) project.</title>
        <authorList>
            <person name="Kyrpides N."/>
        </authorList>
    </citation>
    <scope>NUCLEOTIDE SEQUENCE [LARGE SCALE GENOMIC DNA]</scope>
    <source>
        <strain evidence="1 2">DSM 13558</strain>
    </source>
</reference>
<evidence type="ECO:0000313" key="1">
    <source>
        <dbReference type="EMBL" id="TWH81559.1"/>
    </source>
</evidence>